<evidence type="ECO:0000256" key="1">
    <source>
        <dbReference type="SAM" id="MobiDB-lite"/>
    </source>
</evidence>
<organism evidence="2 3">
    <name type="scientific">Cylindrotheca closterium</name>
    <dbReference type="NCBI Taxonomy" id="2856"/>
    <lineage>
        <taxon>Eukaryota</taxon>
        <taxon>Sar</taxon>
        <taxon>Stramenopiles</taxon>
        <taxon>Ochrophyta</taxon>
        <taxon>Bacillariophyta</taxon>
        <taxon>Bacillariophyceae</taxon>
        <taxon>Bacillariophycidae</taxon>
        <taxon>Bacillariales</taxon>
        <taxon>Bacillariaceae</taxon>
        <taxon>Cylindrotheca</taxon>
    </lineage>
</organism>
<evidence type="ECO:0000313" key="2">
    <source>
        <dbReference type="EMBL" id="CAJ1945941.1"/>
    </source>
</evidence>
<reference evidence="2" key="1">
    <citation type="submission" date="2023-08" db="EMBL/GenBank/DDBJ databases">
        <authorList>
            <person name="Audoor S."/>
            <person name="Bilcke G."/>
        </authorList>
    </citation>
    <scope>NUCLEOTIDE SEQUENCE</scope>
</reference>
<accession>A0AAD2FMK5</accession>
<feature type="region of interest" description="Disordered" evidence="1">
    <location>
        <begin position="297"/>
        <end position="422"/>
    </location>
</feature>
<feature type="compositionally biased region" description="Polar residues" evidence="1">
    <location>
        <begin position="300"/>
        <end position="315"/>
    </location>
</feature>
<keyword evidence="3" id="KW-1185">Reference proteome</keyword>
<proteinExistence type="predicted"/>
<feature type="compositionally biased region" description="Basic residues" evidence="1">
    <location>
        <begin position="204"/>
        <end position="216"/>
    </location>
</feature>
<dbReference type="AlphaFoldDB" id="A0AAD2FMK5"/>
<dbReference type="Proteomes" id="UP001295423">
    <property type="component" value="Unassembled WGS sequence"/>
</dbReference>
<feature type="region of interest" description="Disordered" evidence="1">
    <location>
        <begin position="71"/>
        <end position="136"/>
    </location>
</feature>
<sequence>MSESNSSNLPDAANDSLGQNKSDVTAIDNMTSALASTSIMSGMGETAPDKFLPPASFDRCDSGTISMPSLSSFDGLATSSIDGDDDLASYDDDEDVTDFDESYDDEDDDEIIQGDLVRNAPIAAEPRPMPVIPGLEVSKDARPGTFLAELAISADSLVNKRTPEKELGARWKDGSIPIAKLVKQKKGNKKVQMQMEENEDKQGRGRRISGRRRLRSKSPPPPIAGIQEDVQSDDDGEILMSFSEPPLRPVRQASVELPPMSPLPLSGVISPHGAFASMSLPIKPERKISVGMLDNMTGDFLSSSTHSAGEQSNVGLSPDDVAEEGTPPIQPMRQTTRNMYDRVVETIEEDDNPDDDEEDDCHPTPNDDSPSLPQRRETMQDAALLDPDDKCLGELRYSEHRNSLIDDSQSESHEDFVTRTTN</sequence>
<feature type="region of interest" description="Disordered" evidence="1">
    <location>
        <begin position="1"/>
        <end position="24"/>
    </location>
</feature>
<comment type="caution">
    <text evidence="2">The sequence shown here is derived from an EMBL/GenBank/DDBJ whole genome shotgun (WGS) entry which is preliminary data.</text>
</comment>
<gene>
    <name evidence="2" type="ORF">CYCCA115_LOCUS10083</name>
</gene>
<feature type="compositionally biased region" description="Basic and acidic residues" evidence="1">
    <location>
        <begin position="387"/>
        <end position="422"/>
    </location>
</feature>
<feature type="region of interest" description="Disordered" evidence="1">
    <location>
        <begin position="183"/>
        <end position="242"/>
    </location>
</feature>
<evidence type="ECO:0000313" key="3">
    <source>
        <dbReference type="Proteomes" id="UP001295423"/>
    </source>
</evidence>
<feature type="compositionally biased region" description="Acidic residues" evidence="1">
    <location>
        <begin position="82"/>
        <end position="112"/>
    </location>
</feature>
<protein>
    <submittedName>
        <fullName evidence="2">Uncharacterized protein</fullName>
    </submittedName>
</protein>
<name>A0AAD2FMK5_9STRA</name>
<dbReference type="EMBL" id="CAKOGP040001557">
    <property type="protein sequence ID" value="CAJ1945941.1"/>
    <property type="molecule type" value="Genomic_DNA"/>
</dbReference>
<feature type="compositionally biased region" description="Acidic residues" evidence="1">
    <location>
        <begin position="346"/>
        <end position="360"/>
    </location>
</feature>
<feature type="compositionally biased region" description="Polar residues" evidence="1">
    <location>
        <begin position="71"/>
        <end position="81"/>
    </location>
</feature>